<dbReference type="GO" id="GO:0009403">
    <property type="term" value="P:toxin biosynthetic process"/>
    <property type="evidence" value="ECO:0007669"/>
    <property type="project" value="InterPro"/>
</dbReference>
<keyword evidence="4 5" id="KW-0472">Membrane</keyword>
<comment type="caution">
    <text evidence="6">The sequence shown here is derived from an EMBL/GenBank/DDBJ whole genome shotgun (WGS) entry which is preliminary data.</text>
</comment>
<sequence length="163" mass="17700">MNWLDIILVCLAGIGFVKGLFDGVIKQVVSLIALVVAIFFCSKAAAWLKGYIVALNWFPPEGVTILSYVAGFLLIVGVIMLAGEIMSRVVGVTPLSVLNHLGGGVVGLCFMLGFVSLILNALEGIDRGSVLIPRQAKVESHYYNPVKEIIPTIYFDKLFWGKE</sequence>
<feature type="transmembrane region" description="Helical" evidence="5">
    <location>
        <begin position="65"/>
        <end position="85"/>
    </location>
</feature>
<proteinExistence type="predicted"/>
<dbReference type="InterPro" id="IPR003825">
    <property type="entry name" value="Colicin-V_CvpA"/>
</dbReference>
<evidence type="ECO:0000313" key="7">
    <source>
        <dbReference type="Proteomes" id="UP000033047"/>
    </source>
</evidence>
<evidence type="ECO:0000256" key="5">
    <source>
        <dbReference type="SAM" id="Phobius"/>
    </source>
</evidence>
<evidence type="ECO:0008006" key="8">
    <source>
        <dbReference type="Google" id="ProtNLM"/>
    </source>
</evidence>
<dbReference type="Proteomes" id="UP000033047">
    <property type="component" value="Unassembled WGS sequence"/>
</dbReference>
<dbReference type="STRING" id="927665.HMPREF1535_01026"/>
<organism evidence="6 7">
    <name type="scientific">Parabacteroides goldsteinii DSM 19448 = WAL 12034</name>
    <dbReference type="NCBI Taxonomy" id="927665"/>
    <lineage>
        <taxon>Bacteria</taxon>
        <taxon>Pseudomonadati</taxon>
        <taxon>Bacteroidota</taxon>
        <taxon>Bacteroidia</taxon>
        <taxon>Bacteroidales</taxon>
        <taxon>Tannerellaceae</taxon>
        <taxon>Parabacteroides</taxon>
    </lineage>
</organism>
<evidence type="ECO:0000256" key="3">
    <source>
        <dbReference type="ARBA" id="ARBA00022989"/>
    </source>
</evidence>
<gene>
    <name evidence="6" type="ORF">HMPREF1535_01026</name>
</gene>
<evidence type="ECO:0000256" key="1">
    <source>
        <dbReference type="ARBA" id="ARBA00004141"/>
    </source>
</evidence>
<dbReference type="AlphaFoldDB" id="A0A0F5JKV7"/>
<keyword evidence="2 5" id="KW-0812">Transmembrane</keyword>
<dbReference type="PATRIC" id="fig|927665.4.peg.1048"/>
<name>A0A0F5JKV7_9BACT</name>
<accession>A0A0F5JKV7</accession>
<dbReference type="GO" id="GO:0016020">
    <property type="term" value="C:membrane"/>
    <property type="evidence" value="ECO:0007669"/>
    <property type="project" value="UniProtKB-SubCell"/>
</dbReference>
<dbReference type="Pfam" id="PF02674">
    <property type="entry name" value="Colicin_V"/>
    <property type="match status" value="1"/>
</dbReference>
<feature type="transmembrane region" description="Helical" evidence="5">
    <location>
        <begin position="6"/>
        <end position="24"/>
    </location>
</feature>
<dbReference type="RefSeq" id="WP_010801822.1">
    <property type="nucleotide sequence ID" value="NZ_KQ033912.1"/>
</dbReference>
<evidence type="ECO:0000256" key="4">
    <source>
        <dbReference type="ARBA" id="ARBA00023136"/>
    </source>
</evidence>
<feature type="transmembrane region" description="Helical" evidence="5">
    <location>
        <begin position="97"/>
        <end position="119"/>
    </location>
</feature>
<evidence type="ECO:0000256" key="2">
    <source>
        <dbReference type="ARBA" id="ARBA00022692"/>
    </source>
</evidence>
<feature type="transmembrane region" description="Helical" evidence="5">
    <location>
        <begin position="31"/>
        <end position="53"/>
    </location>
</feature>
<evidence type="ECO:0000313" key="6">
    <source>
        <dbReference type="EMBL" id="KKB58205.1"/>
    </source>
</evidence>
<keyword evidence="3 5" id="KW-1133">Transmembrane helix</keyword>
<comment type="subcellular location">
    <subcellularLocation>
        <location evidence="1">Membrane</location>
        <topology evidence="1">Multi-pass membrane protein</topology>
    </subcellularLocation>
</comment>
<reference evidence="6 7" key="1">
    <citation type="submission" date="2013-04" db="EMBL/GenBank/DDBJ databases">
        <title>The Genome Sequence of Parabacteroides goldsteinii DSM 19448.</title>
        <authorList>
            <consortium name="The Broad Institute Genomics Platform"/>
            <person name="Earl A."/>
            <person name="Ward D."/>
            <person name="Feldgarden M."/>
            <person name="Gevers D."/>
            <person name="Martens E."/>
            <person name="Sakamoto M."/>
            <person name="Benno Y."/>
            <person name="Song Y."/>
            <person name="Liu C."/>
            <person name="Lee J."/>
            <person name="Bolanos M."/>
            <person name="Vaisanen M.L."/>
            <person name="Finegold S.M."/>
            <person name="Walker B."/>
            <person name="Young S."/>
            <person name="Zeng Q."/>
            <person name="Gargeya S."/>
            <person name="Fitzgerald M."/>
            <person name="Haas B."/>
            <person name="Abouelleil A."/>
            <person name="Allen A.W."/>
            <person name="Alvarado L."/>
            <person name="Arachchi H.M."/>
            <person name="Berlin A.M."/>
            <person name="Chapman S.B."/>
            <person name="Gainer-Dewar J."/>
            <person name="Goldberg J."/>
            <person name="Griggs A."/>
            <person name="Gujja S."/>
            <person name="Hansen M."/>
            <person name="Howarth C."/>
            <person name="Imamovic A."/>
            <person name="Ireland A."/>
            <person name="Larimer J."/>
            <person name="McCowan C."/>
            <person name="Murphy C."/>
            <person name="Pearson M."/>
            <person name="Poon T.W."/>
            <person name="Priest M."/>
            <person name="Roberts A."/>
            <person name="Saif S."/>
            <person name="Shea T."/>
            <person name="Sisk P."/>
            <person name="Sykes S."/>
            <person name="Wortman J."/>
            <person name="Nusbaum C."/>
            <person name="Birren B."/>
        </authorList>
    </citation>
    <scope>NUCLEOTIDE SEQUENCE [LARGE SCALE GENOMIC DNA]</scope>
    <source>
        <strain evidence="6 7">DSM 19448</strain>
    </source>
</reference>
<dbReference type="EMBL" id="AQHV01000006">
    <property type="protein sequence ID" value="KKB58205.1"/>
    <property type="molecule type" value="Genomic_DNA"/>
</dbReference>
<protein>
    <recommendedName>
        <fullName evidence="8">CvpA family protein</fullName>
    </recommendedName>
</protein>
<dbReference type="HOGENOM" id="CLU_092720_5_2_10"/>